<organism evidence="3">
    <name type="scientific">Lutzomyia longipalpis</name>
    <name type="common">Sand fly</name>
    <dbReference type="NCBI Taxonomy" id="7200"/>
    <lineage>
        <taxon>Eukaryota</taxon>
        <taxon>Metazoa</taxon>
        <taxon>Ecdysozoa</taxon>
        <taxon>Arthropoda</taxon>
        <taxon>Hexapoda</taxon>
        <taxon>Insecta</taxon>
        <taxon>Pterygota</taxon>
        <taxon>Neoptera</taxon>
        <taxon>Endopterygota</taxon>
        <taxon>Diptera</taxon>
        <taxon>Nematocera</taxon>
        <taxon>Psychodoidea</taxon>
        <taxon>Psychodidae</taxon>
        <taxon>Lutzomyia</taxon>
        <taxon>Lutzomyia</taxon>
    </lineage>
</organism>
<evidence type="ECO:0000256" key="2">
    <source>
        <dbReference type="SAM" id="SignalP"/>
    </source>
</evidence>
<name>Q5WPU7_LUTLO</name>
<gene>
    <name evidence="3" type="primary">LJL17_Clu18</name>
</gene>
<sequence length="105" mass="12326">MQNFLLVSLALAALMLCAEAKPYDFPLYQDLIQGVIQRESQAEREKRSPNEDYEKQFGDIVDQIKEISFNVMKMPHFGSSDDNRDDGEYVDHHYGDEDDRDYDHY</sequence>
<proteinExistence type="evidence at transcript level"/>
<feature type="chain" id="PRO_5004264068" evidence="2">
    <location>
        <begin position="21"/>
        <end position="105"/>
    </location>
</feature>
<feature type="signal peptide" evidence="2">
    <location>
        <begin position="1"/>
        <end position="20"/>
    </location>
</feature>
<reference evidence="3" key="1">
    <citation type="journal article" date="2004" name="J. Exp. Biol.">
        <title>Identification of the most abundant secreted proteins from the salivary glands of the sand fly Lutzomyia longipalpis, vector of Leishmania chagasi.</title>
        <authorList>
            <person name="Valenzuela J.G."/>
            <person name="Garfield M."/>
            <person name="Rowton E.D."/>
            <person name="Pham V.M."/>
        </authorList>
    </citation>
    <scope>NUCLEOTIDE SEQUENCE</scope>
    <source>
        <tissue evidence="3">Salivary gland</tissue>
    </source>
</reference>
<protein>
    <submittedName>
        <fullName evidence="3">10 kDa salivary protein</fullName>
    </submittedName>
</protein>
<dbReference type="VEuPathDB" id="VectorBase:LLOJ007904"/>
<feature type="compositionally biased region" description="Basic and acidic residues" evidence="1">
    <location>
        <begin position="79"/>
        <end position="105"/>
    </location>
</feature>
<feature type="region of interest" description="Disordered" evidence="1">
    <location>
        <begin position="76"/>
        <end position="105"/>
    </location>
</feature>
<dbReference type="AlphaFoldDB" id="Q5WPU7"/>
<evidence type="ECO:0000313" key="3">
    <source>
        <dbReference type="EMBL" id="AAS17936.1"/>
    </source>
</evidence>
<dbReference type="EMBL" id="AY452695">
    <property type="protein sequence ID" value="AAS17936.1"/>
    <property type="molecule type" value="mRNA"/>
</dbReference>
<dbReference type="VEuPathDB" id="VectorBase:LLONM1_008215"/>
<evidence type="ECO:0000256" key="1">
    <source>
        <dbReference type="SAM" id="MobiDB-lite"/>
    </source>
</evidence>
<keyword evidence="2" id="KW-0732">Signal</keyword>
<accession>Q5WPU7</accession>